<name>A0ABR9RKR2_9FIRM</name>
<keyword evidence="1" id="KW-0732">Signal</keyword>
<comment type="caution">
    <text evidence="2">The sequence shown here is derived from an EMBL/GenBank/DDBJ whole genome shotgun (WGS) entry which is preliminary data.</text>
</comment>
<dbReference type="InterPro" id="IPR027024">
    <property type="entry name" value="UCP027386_ABC_sbc_TM0202"/>
</dbReference>
<evidence type="ECO:0000313" key="3">
    <source>
        <dbReference type="Proteomes" id="UP000758652"/>
    </source>
</evidence>
<dbReference type="PIRSF" id="PIRSF027386">
    <property type="entry name" value="UCP027386_ABC_sbc_TM0202"/>
    <property type="match status" value="1"/>
</dbReference>
<dbReference type="SUPFAM" id="SSF53850">
    <property type="entry name" value="Periplasmic binding protein-like II"/>
    <property type="match status" value="1"/>
</dbReference>
<evidence type="ECO:0000313" key="2">
    <source>
        <dbReference type="EMBL" id="MBE5063563.1"/>
    </source>
</evidence>
<accession>A0ABR9RKR2</accession>
<dbReference type="Proteomes" id="UP000758652">
    <property type="component" value="Unassembled WGS sequence"/>
</dbReference>
<sequence length="337" mass="35963">MKKLSAILMACAMAVSMLTGCGSSNESQDNTKETEPVEVNVTALKGPTAMGMVSLMDDVDNGKVDSENYKFTIAASIDEVTPAISQGETDIAAVPANVASVLYNKLEGGVQVLAVNTLGVLYIVENGDTVQSAADLKGKTIYASGKGATPEYALNYILQQNGLDPAADVTIEWKSEHSECVAALAQDPSGIAMLPQPFVTTAQMKNPDLRVALDLTEEWDKVQEDAQEPGALLTGVVVVRTEFAKENPEAVSDFLERYKASVDFVNENVDEAAQLVGQYDIVTAEVAQTAIPECNIVCITGDEMQEKLSGYLSVLNDQNPEAVGGKLPDDDFYYTGE</sequence>
<gene>
    <name evidence="2" type="ORF">INF30_09845</name>
</gene>
<dbReference type="PANTHER" id="PTHR30024">
    <property type="entry name" value="ALIPHATIC SULFONATES-BINDING PROTEIN-RELATED"/>
    <property type="match status" value="1"/>
</dbReference>
<organism evidence="2 3">
    <name type="scientific">Claveliimonas monacensis</name>
    <dbReference type="NCBI Taxonomy" id="2779351"/>
    <lineage>
        <taxon>Bacteria</taxon>
        <taxon>Bacillati</taxon>
        <taxon>Bacillota</taxon>
        <taxon>Clostridia</taxon>
        <taxon>Lachnospirales</taxon>
        <taxon>Lachnospiraceae</taxon>
        <taxon>Claveliimonas</taxon>
    </lineage>
</organism>
<evidence type="ECO:0000256" key="1">
    <source>
        <dbReference type="SAM" id="SignalP"/>
    </source>
</evidence>
<keyword evidence="3" id="KW-1185">Reference proteome</keyword>
<feature type="chain" id="PRO_5045603172" evidence="1">
    <location>
        <begin position="22"/>
        <end position="337"/>
    </location>
</feature>
<protein>
    <submittedName>
        <fullName evidence="2">PhnD/SsuA/transferrin family substrate-binding protein</fullName>
    </submittedName>
</protein>
<proteinExistence type="predicted"/>
<feature type="signal peptide" evidence="1">
    <location>
        <begin position="1"/>
        <end position="21"/>
    </location>
</feature>
<dbReference type="EMBL" id="JADCKL010000007">
    <property type="protein sequence ID" value="MBE5063563.1"/>
    <property type="molecule type" value="Genomic_DNA"/>
</dbReference>
<dbReference type="PANTHER" id="PTHR30024:SF46">
    <property type="entry name" value="ABC TRANSPORTER, SUBSTRATE-BINDING LIPOPROTEIN"/>
    <property type="match status" value="1"/>
</dbReference>
<reference evidence="2 3" key="1">
    <citation type="submission" date="2020-10" db="EMBL/GenBank/DDBJ databases">
        <title>ChiBAC.</title>
        <authorList>
            <person name="Zenner C."/>
            <person name="Hitch T.C.A."/>
            <person name="Clavel T."/>
        </authorList>
    </citation>
    <scope>NUCLEOTIDE SEQUENCE [LARGE SCALE GENOMIC DNA]</scope>
    <source>
        <strain evidence="2 3">DSM 108991</strain>
    </source>
</reference>
<dbReference type="Gene3D" id="3.40.190.10">
    <property type="entry name" value="Periplasmic binding protein-like II"/>
    <property type="match status" value="2"/>
</dbReference>
<dbReference type="Pfam" id="PF12974">
    <property type="entry name" value="Phosphonate-bd"/>
    <property type="match status" value="1"/>
</dbReference>
<dbReference type="PROSITE" id="PS51257">
    <property type="entry name" value="PROKAR_LIPOPROTEIN"/>
    <property type="match status" value="1"/>
</dbReference>